<sequence length="81" mass="8807">MTGDLSSAIREILVDDLEVDADLITPDVRIDSLELDSLAAVELITVVKEQFSVDLSEDESRLGKLTFGELVELVNSRLSGS</sequence>
<evidence type="ECO:0000313" key="3">
    <source>
        <dbReference type="Proteomes" id="UP001500305"/>
    </source>
</evidence>
<dbReference type="InterPro" id="IPR009081">
    <property type="entry name" value="PP-bd_ACP"/>
</dbReference>
<organism evidence="2 3">
    <name type="scientific">Kitasatospora cystarginea</name>
    <dbReference type="NCBI Taxonomy" id="58350"/>
    <lineage>
        <taxon>Bacteria</taxon>
        <taxon>Bacillati</taxon>
        <taxon>Actinomycetota</taxon>
        <taxon>Actinomycetes</taxon>
        <taxon>Kitasatosporales</taxon>
        <taxon>Streptomycetaceae</taxon>
        <taxon>Kitasatospora</taxon>
    </lineage>
</organism>
<proteinExistence type="predicted"/>
<protein>
    <submittedName>
        <fullName evidence="2">Acyl carrier protein</fullName>
    </submittedName>
</protein>
<evidence type="ECO:0000259" key="1">
    <source>
        <dbReference type="PROSITE" id="PS50075"/>
    </source>
</evidence>
<dbReference type="SUPFAM" id="SSF47336">
    <property type="entry name" value="ACP-like"/>
    <property type="match status" value="1"/>
</dbReference>
<feature type="domain" description="Carrier" evidence="1">
    <location>
        <begin position="3"/>
        <end position="78"/>
    </location>
</feature>
<dbReference type="EMBL" id="BAAATR010000080">
    <property type="protein sequence ID" value="GAA2280799.1"/>
    <property type="molecule type" value="Genomic_DNA"/>
</dbReference>
<dbReference type="RefSeq" id="WP_344641354.1">
    <property type="nucleotide sequence ID" value="NZ_BAAATR010000080.1"/>
</dbReference>
<dbReference type="Proteomes" id="UP001500305">
    <property type="component" value="Unassembled WGS sequence"/>
</dbReference>
<keyword evidence="3" id="KW-1185">Reference proteome</keyword>
<dbReference type="Gene3D" id="1.10.1200.10">
    <property type="entry name" value="ACP-like"/>
    <property type="match status" value="1"/>
</dbReference>
<dbReference type="Pfam" id="PF00550">
    <property type="entry name" value="PP-binding"/>
    <property type="match status" value="1"/>
</dbReference>
<name>A0ABP5S0E6_9ACTN</name>
<accession>A0ABP5S0E6</accession>
<dbReference type="PROSITE" id="PS50075">
    <property type="entry name" value="CARRIER"/>
    <property type="match status" value="1"/>
</dbReference>
<dbReference type="InterPro" id="IPR036736">
    <property type="entry name" value="ACP-like_sf"/>
</dbReference>
<evidence type="ECO:0000313" key="2">
    <source>
        <dbReference type="EMBL" id="GAA2280799.1"/>
    </source>
</evidence>
<reference evidence="3" key="1">
    <citation type="journal article" date="2019" name="Int. J. Syst. Evol. Microbiol.">
        <title>The Global Catalogue of Microorganisms (GCM) 10K type strain sequencing project: providing services to taxonomists for standard genome sequencing and annotation.</title>
        <authorList>
            <consortium name="The Broad Institute Genomics Platform"/>
            <consortium name="The Broad Institute Genome Sequencing Center for Infectious Disease"/>
            <person name="Wu L."/>
            <person name="Ma J."/>
        </authorList>
    </citation>
    <scope>NUCLEOTIDE SEQUENCE [LARGE SCALE GENOMIC DNA]</scope>
    <source>
        <strain evidence="3">JCM 7356</strain>
    </source>
</reference>
<comment type="caution">
    <text evidence="2">The sequence shown here is derived from an EMBL/GenBank/DDBJ whole genome shotgun (WGS) entry which is preliminary data.</text>
</comment>
<gene>
    <name evidence="2" type="ORF">GCM10010430_78600</name>
</gene>